<dbReference type="Pfam" id="PF06210">
    <property type="entry name" value="DUF1003"/>
    <property type="match status" value="1"/>
</dbReference>
<evidence type="ECO:0000313" key="4">
    <source>
        <dbReference type="Proteomes" id="UP001230253"/>
    </source>
</evidence>
<dbReference type="RefSeq" id="WP_307152557.1">
    <property type="nucleotide sequence ID" value="NZ_JAUSUK010000001.1"/>
</dbReference>
<dbReference type="EMBL" id="JAUSUK010000001">
    <property type="protein sequence ID" value="MDQ0324245.1"/>
    <property type="molecule type" value="Genomic_DNA"/>
</dbReference>
<evidence type="ECO:0000256" key="2">
    <source>
        <dbReference type="SAM" id="Phobius"/>
    </source>
</evidence>
<sequence>MERADAPPQSGAKSPTCVVCGKSLRQERAVPWAAVRPAISALIGRDHPQWSEGSWICPEDLETYRRRSLRELLSDANGDLGPLEQEVLDSLRTGDIVTAAPDITFDERATFGDRMADRVAAFGGSWTFILSFSLVCGLWMMLNVTGWLFKPYDAYPFILLNLVLSTLAAIQAPIIMMSQRRQEARDRMRAQNDYQVNLKAELEVRQLHEKIDHQLSQQSTRLERLERLQEKLIERLTP</sequence>
<reference evidence="3 4" key="1">
    <citation type="submission" date="2023-07" db="EMBL/GenBank/DDBJ databases">
        <title>Genomic Encyclopedia of Type Strains, Phase IV (KMG-IV): sequencing the most valuable type-strain genomes for metagenomic binning, comparative biology and taxonomic classification.</title>
        <authorList>
            <person name="Goeker M."/>
        </authorList>
    </citation>
    <scope>NUCLEOTIDE SEQUENCE [LARGE SCALE GENOMIC DNA]</scope>
    <source>
        <strain evidence="3 4">DSM 11549</strain>
    </source>
</reference>
<name>A0ABU0C3H8_9BRAD</name>
<comment type="caution">
    <text evidence="3">The sequence shown here is derived from an EMBL/GenBank/DDBJ whole genome shotgun (WGS) entry which is preliminary data.</text>
</comment>
<dbReference type="InterPro" id="IPR010406">
    <property type="entry name" value="DUF1003"/>
</dbReference>
<feature type="transmembrane region" description="Helical" evidence="2">
    <location>
        <begin position="154"/>
        <end position="178"/>
    </location>
</feature>
<evidence type="ECO:0000256" key="1">
    <source>
        <dbReference type="SAM" id="Coils"/>
    </source>
</evidence>
<keyword evidence="2" id="KW-0472">Membrane</keyword>
<feature type="coiled-coil region" evidence="1">
    <location>
        <begin position="208"/>
        <end position="235"/>
    </location>
</feature>
<keyword evidence="2" id="KW-1133">Transmembrane helix</keyword>
<keyword evidence="4" id="KW-1185">Reference proteome</keyword>
<evidence type="ECO:0000313" key="3">
    <source>
        <dbReference type="EMBL" id="MDQ0324245.1"/>
    </source>
</evidence>
<accession>A0ABU0C3H8</accession>
<feature type="transmembrane region" description="Helical" evidence="2">
    <location>
        <begin position="119"/>
        <end position="142"/>
    </location>
</feature>
<dbReference type="Proteomes" id="UP001230253">
    <property type="component" value="Unassembled WGS sequence"/>
</dbReference>
<proteinExistence type="predicted"/>
<keyword evidence="2" id="KW-0812">Transmembrane</keyword>
<dbReference type="PANTHER" id="PTHR41386:SF1">
    <property type="entry name" value="MEMBRANE PROTEIN"/>
    <property type="match status" value="1"/>
</dbReference>
<dbReference type="PANTHER" id="PTHR41386">
    <property type="entry name" value="INTEGRAL MEMBRANE PROTEIN-RELATED"/>
    <property type="match status" value="1"/>
</dbReference>
<protein>
    <submittedName>
        <fullName evidence="3">Membrane protein</fullName>
    </submittedName>
</protein>
<gene>
    <name evidence="3" type="ORF">J2R99_000094</name>
</gene>
<organism evidence="3 4">
    <name type="scientific">Rhodopseudomonas julia</name>
    <dbReference type="NCBI Taxonomy" id="200617"/>
    <lineage>
        <taxon>Bacteria</taxon>
        <taxon>Pseudomonadati</taxon>
        <taxon>Pseudomonadota</taxon>
        <taxon>Alphaproteobacteria</taxon>
        <taxon>Hyphomicrobiales</taxon>
        <taxon>Nitrobacteraceae</taxon>
        <taxon>Rhodopseudomonas</taxon>
    </lineage>
</organism>
<keyword evidence="1" id="KW-0175">Coiled coil</keyword>